<evidence type="ECO:0000313" key="2">
    <source>
        <dbReference type="Proteomes" id="UP001164250"/>
    </source>
</evidence>
<dbReference type="EMBL" id="CM047906">
    <property type="protein sequence ID" value="KAJ0087069.1"/>
    <property type="molecule type" value="Genomic_DNA"/>
</dbReference>
<gene>
    <name evidence="1" type="ORF">Patl1_09024</name>
</gene>
<keyword evidence="2" id="KW-1185">Reference proteome</keyword>
<organism evidence="1 2">
    <name type="scientific">Pistacia atlantica</name>
    <dbReference type="NCBI Taxonomy" id="434234"/>
    <lineage>
        <taxon>Eukaryota</taxon>
        <taxon>Viridiplantae</taxon>
        <taxon>Streptophyta</taxon>
        <taxon>Embryophyta</taxon>
        <taxon>Tracheophyta</taxon>
        <taxon>Spermatophyta</taxon>
        <taxon>Magnoliopsida</taxon>
        <taxon>eudicotyledons</taxon>
        <taxon>Gunneridae</taxon>
        <taxon>Pentapetalae</taxon>
        <taxon>rosids</taxon>
        <taxon>malvids</taxon>
        <taxon>Sapindales</taxon>
        <taxon>Anacardiaceae</taxon>
        <taxon>Pistacia</taxon>
    </lineage>
</organism>
<comment type="caution">
    <text evidence="1">The sequence shown here is derived from an EMBL/GenBank/DDBJ whole genome shotgun (WGS) entry which is preliminary data.</text>
</comment>
<sequence>MTESTPVNPDSSAGAIVDYAEIIVVRHGETGWNADGRIQGHLDVELNHVGRQQAAAVANRISKEMKISAVYSSDLKRAMETAHIIASTCDIPEVTTDPELRERHLGDLQGFTLQEAAALKPDAYLASLSPRTDQEIPGGGESFDQLYNRCISSLQKIGKKHRGEKVVLVTHGGVVRAFHKRSAPTEKLPGKIMNASVNIFRLAEEEWMINTWGDISHLSETGYLETAFGGDKTSA</sequence>
<evidence type="ECO:0000313" key="1">
    <source>
        <dbReference type="EMBL" id="KAJ0087069.1"/>
    </source>
</evidence>
<reference evidence="2" key="1">
    <citation type="journal article" date="2023" name="G3 (Bethesda)">
        <title>Genome assembly and association tests identify interacting loci associated with vigor, precocity, and sex in interspecific pistachio rootstocks.</title>
        <authorList>
            <person name="Palmer W."/>
            <person name="Jacygrad E."/>
            <person name="Sagayaradj S."/>
            <person name="Cavanaugh K."/>
            <person name="Han R."/>
            <person name="Bertier L."/>
            <person name="Beede B."/>
            <person name="Kafkas S."/>
            <person name="Golino D."/>
            <person name="Preece J."/>
            <person name="Michelmore R."/>
        </authorList>
    </citation>
    <scope>NUCLEOTIDE SEQUENCE [LARGE SCALE GENOMIC DNA]</scope>
</reference>
<dbReference type="Proteomes" id="UP001164250">
    <property type="component" value="Chromosome 10"/>
</dbReference>
<proteinExistence type="predicted"/>
<name>A0ACC1AK58_9ROSI</name>
<accession>A0ACC1AK58</accession>
<protein>
    <submittedName>
        <fullName evidence="1">Uncharacterized protein</fullName>
    </submittedName>
</protein>